<dbReference type="InterPro" id="IPR047140">
    <property type="entry name" value="LabA"/>
</dbReference>
<reference evidence="3" key="1">
    <citation type="submission" date="2021-06" db="EMBL/GenBank/DDBJ databases">
        <title>Elioraea tepida, sp. nov., a moderately thermophilic aerobic anoxygenic phototrophic bacterium isolated from an alkaline siliceous hot spring mat community in Yellowstone National Park, WY, USA.</title>
        <authorList>
            <person name="Saini M.K."/>
            <person name="Yoshida S."/>
            <person name="Sebastian A."/>
            <person name="Hirose S."/>
            <person name="Hara E."/>
            <person name="Tamaki H."/>
            <person name="Soulier N.T."/>
            <person name="Albert I."/>
            <person name="Hanada S."/>
            <person name="Bryant D.A."/>
            <person name="Tank M."/>
        </authorList>
    </citation>
    <scope>NUCLEOTIDE SEQUENCE</scope>
    <source>
        <strain evidence="3">MS-P2</strain>
    </source>
</reference>
<dbReference type="CDD" id="cd10911">
    <property type="entry name" value="PIN_LabA"/>
    <property type="match status" value="1"/>
</dbReference>
<dbReference type="RefSeq" id="WP_218286171.1">
    <property type="nucleotide sequence ID" value="NZ_CP076448.1"/>
</dbReference>
<sequence>MVFHENERVAVFIDGANLYSASRTLGFDVDYKSLHAFFRSKAYVVRMFYYTAVLETEEYTPLKPLVDWLGYNGYTVVTKPAKEFTDSTGRRRVKGNMDIELAIDMLEMAPHVNHIVLFSGDGDFRRLIEAVQRKGVRVTVISTIKTQPVLIADELRRQADQFIDLADIIGEFTRRIVPPRERDAPRDAPRDAGPSLGRERGEGVSASGRPFTVETVGPARPTPEAPWRGLPDSGNT</sequence>
<evidence type="ECO:0000256" key="1">
    <source>
        <dbReference type="SAM" id="MobiDB-lite"/>
    </source>
</evidence>
<dbReference type="GO" id="GO:0004540">
    <property type="term" value="F:RNA nuclease activity"/>
    <property type="evidence" value="ECO:0007669"/>
    <property type="project" value="InterPro"/>
</dbReference>
<evidence type="ECO:0000259" key="2">
    <source>
        <dbReference type="Pfam" id="PF01936"/>
    </source>
</evidence>
<dbReference type="Proteomes" id="UP000694001">
    <property type="component" value="Chromosome"/>
</dbReference>
<feature type="compositionally biased region" description="Basic and acidic residues" evidence="1">
    <location>
        <begin position="177"/>
        <end position="190"/>
    </location>
</feature>
<feature type="domain" description="NYN" evidence="2">
    <location>
        <begin position="8"/>
        <end position="165"/>
    </location>
</feature>
<protein>
    <submittedName>
        <fullName evidence="3">NYN domain-containing protein</fullName>
    </submittedName>
</protein>
<dbReference type="Pfam" id="PF01936">
    <property type="entry name" value="NYN"/>
    <property type="match status" value="1"/>
</dbReference>
<name>A0A975U2F3_9PROT</name>
<evidence type="ECO:0000313" key="3">
    <source>
        <dbReference type="EMBL" id="QXM25115.1"/>
    </source>
</evidence>
<organism evidence="3 4">
    <name type="scientific">Elioraea tepida</name>
    <dbReference type="NCBI Taxonomy" id="2843330"/>
    <lineage>
        <taxon>Bacteria</taxon>
        <taxon>Pseudomonadati</taxon>
        <taxon>Pseudomonadota</taxon>
        <taxon>Alphaproteobacteria</taxon>
        <taxon>Acetobacterales</taxon>
        <taxon>Elioraeaceae</taxon>
        <taxon>Elioraea</taxon>
    </lineage>
</organism>
<dbReference type="InterPro" id="IPR021139">
    <property type="entry name" value="NYN"/>
</dbReference>
<keyword evidence="4" id="KW-1185">Reference proteome</keyword>
<gene>
    <name evidence="3" type="ORF">KO353_02355</name>
</gene>
<dbReference type="PANTHER" id="PTHR35458:SF2">
    <property type="entry name" value="SLR0755 PROTEIN"/>
    <property type="match status" value="1"/>
</dbReference>
<accession>A0A975U2F3</accession>
<dbReference type="KEGG" id="elio:KO353_02355"/>
<dbReference type="EMBL" id="CP076448">
    <property type="protein sequence ID" value="QXM25115.1"/>
    <property type="molecule type" value="Genomic_DNA"/>
</dbReference>
<feature type="region of interest" description="Disordered" evidence="1">
    <location>
        <begin position="177"/>
        <end position="236"/>
    </location>
</feature>
<dbReference type="AlphaFoldDB" id="A0A975U2F3"/>
<proteinExistence type="predicted"/>
<dbReference type="PANTHER" id="PTHR35458">
    <property type="entry name" value="SLR0755 PROTEIN"/>
    <property type="match status" value="1"/>
</dbReference>
<evidence type="ECO:0000313" key="4">
    <source>
        <dbReference type="Proteomes" id="UP000694001"/>
    </source>
</evidence>